<feature type="domain" description="Major facilitator superfamily (MFS) profile" evidence="7">
    <location>
        <begin position="38"/>
        <end position="447"/>
    </location>
</feature>
<dbReference type="FunFam" id="1.20.1250.20:FF:000018">
    <property type="entry name" value="MFS transporter permease"/>
    <property type="match status" value="1"/>
</dbReference>
<evidence type="ECO:0000256" key="3">
    <source>
        <dbReference type="ARBA" id="ARBA00022692"/>
    </source>
</evidence>
<dbReference type="OrthoDB" id="2962993at2759"/>
<evidence type="ECO:0000256" key="2">
    <source>
        <dbReference type="ARBA" id="ARBA00022448"/>
    </source>
</evidence>
<evidence type="ECO:0000256" key="6">
    <source>
        <dbReference type="SAM" id="Phobius"/>
    </source>
</evidence>
<keyword evidence="4 6" id="KW-1133">Transmembrane helix</keyword>
<feature type="transmembrane region" description="Helical" evidence="6">
    <location>
        <begin position="328"/>
        <end position="347"/>
    </location>
</feature>
<feature type="transmembrane region" description="Helical" evidence="6">
    <location>
        <begin position="417"/>
        <end position="442"/>
    </location>
</feature>
<feature type="transmembrane region" description="Helical" evidence="6">
    <location>
        <begin position="199"/>
        <end position="218"/>
    </location>
</feature>
<dbReference type="Proteomes" id="UP000245699">
    <property type="component" value="Unassembled WGS sequence"/>
</dbReference>
<comment type="caution">
    <text evidence="8">The sequence shown here is derived from an EMBL/GenBank/DDBJ whole genome shotgun (WGS) entry which is preliminary data.</text>
</comment>
<name>A0A2T9Y781_9FUNG</name>
<gene>
    <name evidence="8" type="ORF">BB559_005696</name>
</gene>
<dbReference type="Pfam" id="PF07690">
    <property type="entry name" value="MFS_1"/>
    <property type="match status" value="1"/>
</dbReference>
<keyword evidence="9" id="KW-1185">Reference proteome</keyword>
<organism evidence="8 9">
    <name type="scientific">Furculomyces boomerangus</name>
    <dbReference type="NCBI Taxonomy" id="61424"/>
    <lineage>
        <taxon>Eukaryota</taxon>
        <taxon>Fungi</taxon>
        <taxon>Fungi incertae sedis</taxon>
        <taxon>Zoopagomycota</taxon>
        <taxon>Kickxellomycotina</taxon>
        <taxon>Harpellomycetes</taxon>
        <taxon>Harpellales</taxon>
        <taxon>Harpellaceae</taxon>
        <taxon>Furculomyces</taxon>
    </lineage>
</organism>
<evidence type="ECO:0000313" key="9">
    <source>
        <dbReference type="Proteomes" id="UP000245699"/>
    </source>
</evidence>
<dbReference type="SUPFAM" id="SSF103473">
    <property type="entry name" value="MFS general substrate transporter"/>
    <property type="match status" value="1"/>
</dbReference>
<dbReference type="AlphaFoldDB" id="A0A2T9Y781"/>
<feature type="transmembrane region" description="Helical" evidence="6">
    <location>
        <begin position="166"/>
        <end position="187"/>
    </location>
</feature>
<dbReference type="EMBL" id="MBFT01000651">
    <property type="protein sequence ID" value="PVU88178.1"/>
    <property type="molecule type" value="Genomic_DNA"/>
</dbReference>
<dbReference type="GO" id="GO:0022857">
    <property type="term" value="F:transmembrane transporter activity"/>
    <property type="evidence" value="ECO:0007669"/>
    <property type="project" value="InterPro"/>
</dbReference>
<keyword evidence="2" id="KW-0813">Transport</keyword>
<evidence type="ECO:0000256" key="5">
    <source>
        <dbReference type="ARBA" id="ARBA00023136"/>
    </source>
</evidence>
<evidence type="ECO:0000259" key="7">
    <source>
        <dbReference type="PROSITE" id="PS50850"/>
    </source>
</evidence>
<keyword evidence="5 6" id="KW-0472">Membrane</keyword>
<evidence type="ECO:0000256" key="1">
    <source>
        <dbReference type="ARBA" id="ARBA00004141"/>
    </source>
</evidence>
<feature type="transmembrane region" description="Helical" evidence="6">
    <location>
        <begin position="388"/>
        <end position="411"/>
    </location>
</feature>
<feature type="transmembrane region" description="Helical" evidence="6">
    <location>
        <begin position="104"/>
        <end position="124"/>
    </location>
</feature>
<accession>A0A2T9Y781</accession>
<feature type="transmembrane region" description="Helical" evidence="6">
    <location>
        <begin position="353"/>
        <end position="376"/>
    </location>
</feature>
<dbReference type="PANTHER" id="PTHR43791:SF36">
    <property type="entry name" value="TRANSPORTER, PUTATIVE (AFU_ORTHOLOGUE AFUA_6G08340)-RELATED"/>
    <property type="match status" value="1"/>
</dbReference>
<dbReference type="InterPro" id="IPR036259">
    <property type="entry name" value="MFS_trans_sf"/>
</dbReference>
<dbReference type="Gene3D" id="1.20.1250.20">
    <property type="entry name" value="MFS general substrate transporter like domains"/>
    <property type="match status" value="2"/>
</dbReference>
<dbReference type="PROSITE" id="PS50850">
    <property type="entry name" value="MFS"/>
    <property type="match status" value="1"/>
</dbReference>
<feature type="transmembrane region" description="Helical" evidence="6">
    <location>
        <begin position="80"/>
        <end position="97"/>
    </location>
</feature>
<sequence length="478" mass="53133">MVSDPSTEKKYAINSEIEFTDREIRILKKCTRKIDLRVLPIVIILYICSLIDRSNIGAAIVNGLVTELKLSPVEEKNVTAIFYVFYILCETPSNILLKKFKPHVWFAIIGSGWSLTCIGLAFAHTGALFIVLRSILGALEAGLMPGVVGYLSYWYSRKELGFRMTLFFMAVPISGIIGSPIAGALASLKIGMLKSYQCIFFFEGIATLIICIASYFLVQDYPDKVGFFTEEERSLVLCRLNSELGMASKSRISLKQTIKAFMDWKIWVFALMFFGVTNGFIVVSIFSPTLVKSLGYSSIKATYLAIIPSIGGFIGMVIVLNLIGKVKYWILLVVFSLTIVLGYTVTAFGKGKILRLVFLGVAGLGANGITPIALSWMNINQGGIYKGMVASAFVVSVGSIAGVVSPTFYVAKYGPKYTYGSIFTICVSLMMTVLTIILVLYFKYENDRRDKNPVDVSYLTEDEQRELNDLHPQFRYIY</sequence>
<dbReference type="InterPro" id="IPR011701">
    <property type="entry name" value="MFS"/>
</dbReference>
<dbReference type="InterPro" id="IPR020846">
    <property type="entry name" value="MFS_dom"/>
</dbReference>
<keyword evidence="3 6" id="KW-0812">Transmembrane</keyword>
<feature type="transmembrane region" description="Helical" evidence="6">
    <location>
        <begin position="266"/>
        <end position="291"/>
    </location>
</feature>
<dbReference type="PANTHER" id="PTHR43791">
    <property type="entry name" value="PERMEASE-RELATED"/>
    <property type="match status" value="1"/>
</dbReference>
<comment type="subcellular location">
    <subcellularLocation>
        <location evidence="1">Membrane</location>
        <topology evidence="1">Multi-pass membrane protein</topology>
    </subcellularLocation>
</comment>
<proteinExistence type="predicted"/>
<feature type="transmembrane region" description="Helical" evidence="6">
    <location>
        <begin position="38"/>
        <end position="60"/>
    </location>
</feature>
<feature type="transmembrane region" description="Helical" evidence="6">
    <location>
        <begin position="130"/>
        <end position="154"/>
    </location>
</feature>
<evidence type="ECO:0000313" key="8">
    <source>
        <dbReference type="EMBL" id="PVU88178.1"/>
    </source>
</evidence>
<evidence type="ECO:0000256" key="4">
    <source>
        <dbReference type="ARBA" id="ARBA00022989"/>
    </source>
</evidence>
<reference evidence="8 9" key="1">
    <citation type="journal article" date="2018" name="MBio">
        <title>Comparative Genomics Reveals the Core Gene Toolbox for the Fungus-Insect Symbiosis.</title>
        <authorList>
            <person name="Wang Y."/>
            <person name="Stata M."/>
            <person name="Wang W."/>
            <person name="Stajich J.E."/>
            <person name="White M.M."/>
            <person name="Moncalvo J.M."/>
        </authorList>
    </citation>
    <scope>NUCLEOTIDE SEQUENCE [LARGE SCALE GENOMIC DNA]</scope>
    <source>
        <strain evidence="8 9">AUS-77-4</strain>
    </source>
</reference>
<protein>
    <recommendedName>
        <fullName evidence="7">Major facilitator superfamily (MFS) profile domain-containing protein</fullName>
    </recommendedName>
</protein>
<dbReference type="GO" id="GO:0016020">
    <property type="term" value="C:membrane"/>
    <property type="evidence" value="ECO:0007669"/>
    <property type="project" value="UniProtKB-SubCell"/>
</dbReference>
<feature type="transmembrane region" description="Helical" evidence="6">
    <location>
        <begin position="303"/>
        <end position="323"/>
    </location>
</feature>